<organism evidence="1 2">
    <name type="scientific">Wickerhamomyces pijperi</name>
    <name type="common">Yeast</name>
    <name type="synonym">Pichia pijperi</name>
    <dbReference type="NCBI Taxonomy" id="599730"/>
    <lineage>
        <taxon>Eukaryota</taxon>
        <taxon>Fungi</taxon>
        <taxon>Dikarya</taxon>
        <taxon>Ascomycota</taxon>
        <taxon>Saccharomycotina</taxon>
        <taxon>Saccharomycetes</taxon>
        <taxon>Phaffomycetales</taxon>
        <taxon>Wickerhamomycetaceae</taxon>
        <taxon>Wickerhamomyces</taxon>
    </lineage>
</organism>
<dbReference type="Proteomes" id="UP000774326">
    <property type="component" value="Unassembled WGS sequence"/>
</dbReference>
<name>A0A9P8QCX6_WICPI</name>
<evidence type="ECO:0000313" key="1">
    <source>
        <dbReference type="EMBL" id="KAH3688151.1"/>
    </source>
</evidence>
<dbReference type="AlphaFoldDB" id="A0A9P8QCX6"/>
<keyword evidence="2" id="KW-1185">Reference proteome</keyword>
<dbReference type="EMBL" id="JAEUBG010000512">
    <property type="protein sequence ID" value="KAH3688151.1"/>
    <property type="molecule type" value="Genomic_DNA"/>
</dbReference>
<comment type="caution">
    <text evidence="1">The sequence shown here is derived from an EMBL/GenBank/DDBJ whole genome shotgun (WGS) entry which is preliminary data.</text>
</comment>
<proteinExistence type="predicted"/>
<accession>A0A9P8QCX6</accession>
<sequence>MEERRCCRYSTVEEAIGLDEEHAVVVGLVTIDLEPFVAVVEFGYLVVKRSYPCCLVEIHPLVVGDDQ</sequence>
<evidence type="ECO:0000313" key="2">
    <source>
        <dbReference type="Proteomes" id="UP000774326"/>
    </source>
</evidence>
<reference evidence="1" key="1">
    <citation type="journal article" date="2021" name="Open Biol.">
        <title>Shared evolutionary footprints suggest mitochondrial oxidative damage underlies multiple complex I losses in fungi.</title>
        <authorList>
            <person name="Schikora-Tamarit M.A."/>
            <person name="Marcet-Houben M."/>
            <person name="Nosek J."/>
            <person name="Gabaldon T."/>
        </authorList>
    </citation>
    <scope>NUCLEOTIDE SEQUENCE</scope>
    <source>
        <strain evidence="1">CBS2887</strain>
    </source>
</reference>
<gene>
    <name evidence="1" type="ORF">WICPIJ_000864</name>
</gene>
<reference evidence="1" key="2">
    <citation type="submission" date="2021-01" db="EMBL/GenBank/DDBJ databases">
        <authorList>
            <person name="Schikora-Tamarit M.A."/>
        </authorList>
    </citation>
    <scope>NUCLEOTIDE SEQUENCE</scope>
    <source>
        <strain evidence="1">CBS2887</strain>
    </source>
</reference>
<protein>
    <submittedName>
        <fullName evidence="1">Uncharacterized protein</fullName>
    </submittedName>
</protein>